<proteinExistence type="predicted"/>
<evidence type="ECO:0000313" key="3">
    <source>
        <dbReference type="Proteomes" id="UP000663879"/>
    </source>
</evidence>
<protein>
    <recommendedName>
        <fullName evidence="4">SH3 domain-containing protein</fullName>
    </recommendedName>
</protein>
<dbReference type="OrthoDB" id="10356581at2759"/>
<gene>
    <name evidence="2" type="ORF">OXX778_LOCUS1368</name>
</gene>
<reference evidence="2" key="1">
    <citation type="submission" date="2021-02" db="EMBL/GenBank/DDBJ databases">
        <authorList>
            <person name="Nowell W R."/>
        </authorList>
    </citation>
    <scope>NUCLEOTIDE SEQUENCE</scope>
    <source>
        <strain evidence="2">Ploen Becks lab</strain>
    </source>
</reference>
<dbReference type="AlphaFoldDB" id="A0A813M7P0"/>
<evidence type="ECO:0000256" key="1">
    <source>
        <dbReference type="SAM" id="MobiDB-lite"/>
    </source>
</evidence>
<dbReference type="InterPro" id="IPR036028">
    <property type="entry name" value="SH3-like_dom_sf"/>
</dbReference>
<sequence>MSQHFKSLIQQIQPLLYNTPFSTIKKHQEEKIDNRKSMKKSRRELQFSNKDSGLDTSSSSSSQKKIKRTSTQNYLTQSPQVCKSCAQKIEQKILIRKKLKKSYINYVNSNLSETQFANIPLIVTKSFRPKNESLNKIQVKKTSAVNALYMIDNKWVYVKTTSEKCGFIPARCCQPFDFVSKCRHLKSVPKIKIPDLPIEKPIEQEHTYISVDQNMYEKLVSYKSEEPKVNEYGHLAEVESNNNSGNQYDCLRNYTPKTIKKIEDDKNYYNNLSEDKSSFCLYKVRKDYRSNFTGGLSVTRGDLVYVVNSTLSNELQALNTQNLVFVRVYRRFLSQQYENLNGMESNLLQGFIPRANLVRLSESNQNSPIYC</sequence>
<evidence type="ECO:0000313" key="2">
    <source>
        <dbReference type="EMBL" id="CAF0713659.1"/>
    </source>
</evidence>
<accession>A0A813M7P0</accession>
<keyword evidence="3" id="KW-1185">Reference proteome</keyword>
<comment type="caution">
    <text evidence="2">The sequence shown here is derived from an EMBL/GenBank/DDBJ whole genome shotgun (WGS) entry which is preliminary data.</text>
</comment>
<dbReference type="EMBL" id="CAJNOC010000085">
    <property type="protein sequence ID" value="CAF0713659.1"/>
    <property type="molecule type" value="Genomic_DNA"/>
</dbReference>
<evidence type="ECO:0008006" key="4">
    <source>
        <dbReference type="Google" id="ProtNLM"/>
    </source>
</evidence>
<dbReference type="Proteomes" id="UP000663879">
    <property type="component" value="Unassembled WGS sequence"/>
</dbReference>
<feature type="compositionally biased region" description="Polar residues" evidence="1">
    <location>
        <begin position="46"/>
        <end position="56"/>
    </location>
</feature>
<feature type="region of interest" description="Disordered" evidence="1">
    <location>
        <begin position="27"/>
        <end position="71"/>
    </location>
</feature>
<feature type="compositionally biased region" description="Basic and acidic residues" evidence="1">
    <location>
        <begin position="27"/>
        <end position="36"/>
    </location>
</feature>
<dbReference type="SUPFAM" id="SSF50044">
    <property type="entry name" value="SH3-domain"/>
    <property type="match status" value="1"/>
</dbReference>
<organism evidence="2 3">
    <name type="scientific">Brachionus calyciflorus</name>
    <dbReference type="NCBI Taxonomy" id="104777"/>
    <lineage>
        <taxon>Eukaryota</taxon>
        <taxon>Metazoa</taxon>
        <taxon>Spiralia</taxon>
        <taxon>Gnathifera</taxon>
        <taxon>Rotifera</taxon>
        <taxon>Eurotatoria</taxon>
        <taxon>Monogononta</taxon>
        <taxon>Pseudotrocha</taxon>
        <taxon>Ploima</taxon>
        <taxon>Brachionidae</taxon>
        <taxon>Brachionus</taxon>
    </lineage>
</organism>
<name>A0A813M7P0_9BILA</name>